<reference evidence="1" key="1">
    <citation type="submission" date="2007-07" db="EMBL/GenBank/DDBJ databases">
        <title>PCAP assembly of the Caenorhabditis remanei genome.</title>
        <authorList>
            <consortium name="The Caenorhabditis remanei Sequencing Consortium"/>
            <person name="Wilson R.K."/>
        </authorList>
    </citation>
    <scope>NUCLEOTIDE SEQUENCE [LARGE SCALE GENOMIC DNA]</scope>
    <source>
        <strain evidence="1">PB4641</strain>
    </source>
</reference>
<dbReference type="OrthoDB" id="5821553at2759"/>
<dbReference type="AlphaFoldDB" id="E3MSA9"/>
<dbReference type="OMA" id="ANSYWIM"/>
<organism evidence="2">
    <name type="scientific">Caenorhabditis remanei</name>
    <name type="common">Caenorhabditis vulgaris</name>
    <dbReference type="NCBI Taxonomy" id="31234"/>
    <lineage>
        <taxon>Eukaryota</taxon>
        <taxon>Metazoa</taxon>
        <taxon>Ecdysozoa</taxon>
        <taxon>Nematoda</taxon>
        <taxon>Chromadorea</taxon>
        <taxon>Rhabditida</taxon>
        <taxon>Rhabditina</taxon>
        <taxon>Rhabditomorpha</taxon>
        <taxon>Rhabditoidea</taxon>
        <taxon>Rhabditidae</taxon>
        <taxon>Peloderinae</taxon>
        <taxon>Caenorhabditis</taxon>
    </lineage>
</organism>
<sequence length="325" mass="36943">MKIKGPSFDVMLEECFDASTLEDYEILREEYHILANSYWIMLGSLTCKSKCCVISNHPFIFQACANPGCPTGGIWSEWTTTDRCPTTCGSCSKAFHTRRCLTAEIECPCIGNDTRYYPCNTLSCVYPAQRTCCIPYVPMIINGSMTCGPLPKDPVVTSCCPAGGLWSNWGGYVRNSENTAFERTRRCLSEEAGCNCTTGNSVNTNKLCPCASFVDTYDTYFKNGTDILYTTSYNRELNLTTCIFWSLLYKTSDACSNWEPYTSTNVIRYWKKDAINYTEYRMADCNDPANQYFRAYCDFKTGYYRFYNTDDEVLGWKQVRILPPG</sequence>
<dbReference type="EMBL" id="DS268472">
    <property type="protein sequence ID" value="EFP08267.1"/>
    <property type="molecule type" value="Genomic_DNA"/>
</dbReference>
<dbReference type="HOGENOM" id="CLU_074198_0_0_1"/>
<accession>E3MSA9</accession>
<keyword evidence="2" id="KW-1185">Reference proteome</keyword>
<proteinExistence type="predicted"/>
<dbReference type="FunCoup" id="E3MSA9">
    <property type="interactions" value="3"/>
</dbReference>
<dbReference type="eggNOG" id="ENOG502TGH3">
    <property type="taxonomic scope" value="Eukaryota"/>
</dbReference>
<protein>
    <submittedName>
        <fullName evidence="1">Uncharacterized protein</fullName>
    </submittedName>
</protein>
<dbReference type="PANTHER" id="PTHR31936:SF7">
    <property type="entry name" value="SHK DOMAIN-CONTAINING PROTEIN"/>
    <property type="match status" value="1"/>
</dbReference>
<evidence type="ECO:0000313" key="1">
    <source>
        <dbReference type="EMBL" id="EFP08267.1"/>
    </source>
</evidence>
<gene>
    <name evidence="1" type="ORF">CRE_16902</name>
</gene>
<dbReference type="InParanoid" id="E3MSA9"/>
<name>E3MSA9_CAERE</name>
<dbReference type="STRING" id="31234.E3MSA9"/>
<evidence type="ECO:0000313" key="2">
    <source>
        <dbReference type="Proteomes" id="UP000008281"/>
    </source>
</evidence>
<dbReference type="PANTHER" id="PTHR31936">
    <property type="entry name" value="PROTEIN CBG18744"/>
    <property type="match status" value="1"/>
</dbReference>
<dbReference type="Proteomes" id="UP000008281">
    <property type="component" value="Unassembled WGS sequence"/>
</dbReference>